<dbReference type="AlphaFoldDB" id="A0AAD3P307"/>
<dbReference type="EMBL" id="BSYO01000001">
    <property type="protein sequence ID" value="GMG98485.1"/>
    <property type="molecule type" value="Genomic_DNA"/>
</dbReference>
<name>A0AAD3P307_NEPGR</name>
<keyword evidence="2" id="KW-1185">Reference proteome</keyword>
<proteinExistence type="predicted"/>
<reference evidence="1" key="1">
    <citation type="submission" date="2023-05" db="EMBL/GenBank/DDBJ databases">
        <title>Nepenthes gracilis genome sequencing.</title>
        <authorList>
            <person name="Fukushima K."/>
        </authorList>
    </citation>
    <scope>NUCLEOTIDE SEQUENCE</scope>
    <source>
        <strain evidence="1">SING2019-196</strain>
    </source>
</reference>
<protein>
    <submittedName>
        <fullName evidence="1">Uncharacterized protein</fullName>
    </submittedName>
</protein>
<gene>
    <name evidence="1" type="ORF">Nepgr_000325</name>
</gene>
<evidence type="ECO:0000313" key="1">
    <source>
        <dbReference type="EMBL" id="GMG98485.1"/>
    </source>
</evidence>
<comment type="caution">
    <text evidence="1">The sequence shown here is derived from an EMBL/GenBank/DDBJ whole genome shotgun (WGS) entry which is preliminary data.</text>
</comment>
<accession>A0AAD3P307</accession>
<sequence length="112" mass="12160">MPYAAVMAKECLDKPAIQTMVKAKGTHQSAINCNPNGFPCSCTNSTTSGSANQQSPTPGLCLLVCCDTSQVFDVERSFLPSICTLDLHNFGPPIHLLDKELIDEDHNHDKIQ</sequence>
<evidence type="ECO:0000313" key="2">
    <source>
        <dbReference type="Proteomes" id="UP001279734"/>
    </source>
</evidence>
<dbReference type="Proteomes" id="UP001279734">
    <property type="component" value="Unassembled WGS sequence"/>
</dbReference>
<organism evidence="1 2">
    <name type="scientific">Nepenthes gracilis</name>
    <name type="common">Slender pitcher plant</name>
    <dbReference type="NCBI Taxonomy" id="150966"/>
    <lineage>
        <taxon>Eukaryota</taxon>
        <taxon>Viridiplantae</taxon>
        <taxon>Streptophyta</taxon>
        <taxon>Embryophyta</taxon>
        <taxon>Tracheophyta</taxon>
        <taxon>Spermatophyta</taxon>
        <taxon>Magnoliopsida</taxon>
        <taxon>eudicotyledons</taxon>
        <taxon>Gunneridae</taxon>
        <taxon>Pentapetalae</taxon>
        <taxon>Caryophyllales</taxon>
        <taxon>Nepenthaceae</taxon>
        <taxon>Nepenthes</taxon>
    </lineage>
</organism>